<dbReference type="PIRSF" id="PIRSF027081">
    <property type="entry name" value="RNase_P/MRP_p29_subunit"/>
    <property type="match status" value="1"/>
</dbReference>
<dbReference type="InterPro" id="IPR016848">
    <property type="entry name" value="RNase_P/MRP_Rpp29-subunit"/>
</dbReference>
<reference evidence="10" key="2">
    <citation type="journal article" date="2023" name="IMA Fungus">
        <title>Comparative genomic study of the Penicillium genus elucidates a diverse pangenome and 15 lateral gene transfer events.</title>
        <authorList>
            <person name="Petersen C."/>
            <person name="Sorensen T."/>
            <person name="Nielsen M.R."/>
            <person name="Sondergaard T.E."/>
            <person name="Sorensen J.L."/>
            <person name="Fitzpatrick D.A."/>
            <person name="Frisvad J.C."/>
            <person name="Nielsen K.L."/>
        </authorList>
    </citation>
    <scope>NUCLEOTIDE SEQUENCE</scope>
    <source>
        <strain evidence="10">IBT 34128</strain>
    </source>
</reference>
<feature type="region of interest" description="Disordered" evidence="9">
    <location>
        <begin position="20"/>
        <end position="62"/>
    </location>
</feature>
<dbReference type="GO" id="GO:0033204">
    <property type="term" value="F:ribonuclease P RNA binding"/>
    <property type="evidence" value="ECO:0007669"/>
    <property type="project" value="InterPro"/>
</dbReference>
<comment type="subcellular location">
    <subcellularLocation>
        <location evidence="1">Nucleus</location>
    </subcellularLocation>
</comment>
<gene>
    <name evidence="10" type="ORF">NUU61_007792</name>
</gene>
<keyword evidence="8" id="KW-0539">Nucleus</keyword>
<dbReference type="InterPro" id="IPR023534">
    <property type="entry name" value="Rof/RNase_P-like"/>
</dbReference>
<keyword evidence="11" id="KW-1185">Reference proteome</keyword>
<dbReference type="PANTHER" id="PTHR13348">
    <property type="entry name" value="RIBONUCLEASE P SUBUNIT P29"/>
    <property type="match status" value="1"/>
</dbReference>
<dbReference type="HAMAP" id="MF_00754">
    <property type="entry name" value="RNase_P_1"/>
    <property type="match status" value="1"/>
</dbReference>
<evidence type="ECO:0000256" key="6">
    <source>
        <dbReference type="ARBA" id="ARBA00022759"/>
    </source>
</evidence>
<dbReference type="PANTHER" id="PTHR13348:SF0">
    <property type="entry name" value="RIBONUCLEASE P PROTEIN SUBUNIT P29"/>
    <property type="match status" value="1"/>
</dbReference>
<dbReference type="GO" id="GO:0004519">
    <property type="term" value="F:endonuclease activity"/>
    <property type="evidence" value="ECO:0007669"/>
    <property type="project" value="UniProtKB-KW"/>
</dbReference>
<dbReference type="FunFam" id="2.30.30.210:FF:000005">
    <property type="entry name" value="Ribonuclease P protein subunit"/>
    <property type="match status" value="1"/>
</dbReference>
<organism evidence="10 11">
    <name type="scientific">Penicillium alfredii</name>
    <dbReference type="NCBI Taxonomy" id="1506179"/>
    <lineage>
        <taxon>Eukaryota</taxon>
        <taxon>Fungi</taxon>
        <taxon>Dikarya</taxon>
        <taxon>Ascomycota</taxon>
        <taxon>Pezizomycotina</taxon>
        <taxon>Eurotiomycetes</taxon>
        <taxon>Eurotiomycetidae</taxon>
        <taxon>Eurotiales</taxon>
        <taxon>Aspergillaceae</taxon>
        <taxon>Penicillium</taxon>
    </lineage>
</organism>
<feature type="compositionally biased region" description="Low complexity" evidence="9">
    <location>
        <begin position="199"/>
        <end position="210"/>
    </location>
</feature>
<feature type="compositionally biased region" description="Basic residues" evidence="9">
    <location>
        <begin position="53"/>
        <end position="62"/>
    </location>
</feature>
<dbReference type="GO" id="GO:0016787">
    <property type="term" value="F:hydrolase activity"/>
    <property type="evidence" value="ECO:0007669"/>
    <property type="project" value="UniProtKB-KW"/>
</dbReference>
<dbReference type="GO" id="GO:0001682">
    <property type="term" value="P:tRNA 5'-leader removal"/>
    <property type="evidence" value="ECO:0007669"/>
    <property type="project" value="InterPro"/>
</dbReference>
<dbReference type="GO" id="GO:0000172">
    <property type="term" value="C:ribonuclease MRP complex"/>
    <property type="evidence" value="ECO:0007669"/>
    <property type="project" value="InterPro"/>
</dbReference>
<feature type="region of interest" description="Disordered" evidence="9">
    <location>
        <begin position="193"/>
        <end position="216"/>
    </location>
</feature>
<keyword evidence="4 8" id="KW-0819">tRNA processing</keyword>
<dbReference type="GeneID" id="81397486"/>
<evidence type="ECO:0000313" key="11">
    <source>
        <dbReference type="Proteomes" id="UP001141434"/>
    </source>
</evidence>
<evidence type="ECO:0000256" key="1">
    <source>
        <dbReference type="ARBA" id="ARBA00004123"/>
    </source>
</evidence>
<evidence type="ECO:0000256" key="7">
    <source>
        <dbReference type="ARBA" id="ARBA00022801"/>
    </source>
</evidence>
<evidence type="ECO:0000256" key="8">
    <source>
        <dbReference type="PIRNR" id="PIRNR027081"/>
    </source>
</evidence>
<proteinExistence type="inferred from homology"/>
<comment type="similarity">
    <text evidence="2">Belongs to the eukaryotic/archaeal RNase P protein component 1 family.</text>
</comment>
<reference evidence="10" key="1">
    <citation type="submission" date="2022-11" db="EMBL/GenBank/DDBJ databases">
        <authorList>
            <person name="Petersen C."/>
        </authorList>
    </citation>
    <scope>NUCLEOTIDE SEQUENCE</scope>
    <source>
        <strain evidence="10">IBT 34128</strain>
    </source>
</reference>
<dbReference type="EMBL" id="JAPMSZ010000010">
    <property type="protein sequence ID" value="KAJ5086485.1"/>
    <property type="molecule type" value="Genomic_DNA"/>
</dbReference>
<dbReference type="OrthoDB" id="124041at2759"/>
<dbReference type="GO" id="GO:0030677">
    <property type="term" value="C:ribonuclease P complex"/>
    <property type="evidence" value="ECO:0007669"/>
    <property type="project" value="InterPro"/>
</dbReference>
<keyword evidence="6" id="KW-0255">Endonuclease</keyword>
<dbReference type="GO" id="GO:0005634">
    <property type="term" value="C:nucleus"/>
    <property type="evidence" value="ECO:0007669"/>
    <property type="project" value="UniProtKB-SubCell"/>
</dbReference>
<dbReference type="SMART" id="SM00538">
    <property type="entry name" value="POP4"/>
    <property type="match status" value="1"/>
</dbReference>
<keyword evidence="3" id="KW-0963">Cytoplasm</keyword>
<name>A0A9W9ERE1_9EURO</name>
<dbReference type="Gene3D" id="2.30.30.210">
    <property type="entry name" value="Ribonuclease P/MRP, subunit p29"/>
    <property type="match status" value="1"/>
</dbReference>
<evidence type="ECO:0000256" key="2">
    <source>
        <dbReference type="ARBA" id="ARBA00006181"/>
    </source>
</evidence>
<dbReference type="RefSeq" id="XP_056508610.1">
    <property type="nucleotide sequence ID" value="XM_056658317.1"/>
</dbReference>
<protein>
    <recommendedName>
        <fullName evidence="8">Ribonuclease P protein subunit</fullName>
    </recommendedName>
</protein>
<dbReference type="InterPro" id="IPR002730">
    <property type="entry name" value="Rpp29/RNP1"/>
</dbReference>
<sequence>MASSPAPNPNHIAHTLLSRAHSPETAAQHFTERIKQKPLFLRPTSPSASDNRSRRRQHRLRKKEYFLRHQRPRPLSAREKRASGLYDLPREECKYAIFQGLHAMWIAYMQEILDLQDGKNVAVMPQAHGSKLVSADYHGALIEVVRSRCAGRVGTRGIVVRDTKFTFVVVTEKDEVKTIPKEQTIFRFTVPLPEPTGSAADTATQEQQAEPDTPKPLVFELHGSQFENRPADRANKKFKWRNVDYL</sequence>
<dbReference type="AlphaFoldDB" id="A0A9W9ERE1"/>
<dbReference type="InterPro" id="IPR023538">
    <property type="entry name" value="RNP1"/>
</dbReference>
<keyword evidence="5" id="KW-0540">Nuclease</keyword>
<dbReference type="GO" id="GO:0006364">
    <property type="term" value="P:rRNA processing"/>
    <property type="evidence" value="ECO:0007669"/>
    <property type="project" value="TreeGrafter"/>
</dbReference>
<evidence type="ECO:0000256" key="9">
    <source>
        <dbReference type="SAM" id="MobiDB-lite"/>
    </source>
</evidence>
<dbReference type="Proteomes" id="UP001141434">
    <property type="component" value="Unassembled WGS sequence"/>
</dbReference>
<accession>A0A9W9ERE1</accession>
<evidence type="ECO:0000256" key="4">
    <source>
        <dbReference type="ARBA" id="ARBA00022694"/>
    </source>
</evidence>
<keyword evidence="7" id="KW-0378">Hydrolase</keyword>
<dbReference type="InterPro" id="IPR036980">
    <property type="entry name" value="RNase_P/MRP_Rpp29_sf"/>
</dbReference>
<evidence type="ECO:0000313" key="10">
    <source>
        <dbReference type="EMBL" id="KAJ5086485.1"/>
    </source>
</evidence>
<dbReference type="SUPFAM" id="SSF101744">
    <property type="entry name" value="Rof/RNase P subunit-like"/>
    <property type="match status" value="1"/>
</dbReference>
<comment type="caution">
    <text evidence="10">The sequence shown here is derived from an EMBL/GenBank/DDBJ whole genome shotgun (WGS) entry which is preliminary data.</text>
</comment>
<evidence type="ECO:0000256" key="5">
    <source>
        <dbReference type="ARBA" id="ARBA00022722"/>
    </source>
</evidence>
<dbReference type="Pfam" id="PF01868">
    <property type="entry name" value="RNase_P-MRP_p29"/>
    <property type="match status" value="1"/>
</dbReference>
<evidence type="ECO:0000256" key="3">
    <source>
        <dbReference type="ARBA" id="ARBA00022490"/>
    </source>
</evidence>